<dbReference type="Proteomes" id="UP000887540">
    <property type="component" value="Unplaced"/>
</dbReference>
<name>A0A914C738_9BILA</name>
<dbReference type="PANTHER" id="PTHR46706">
    <property type="entry name" value="PROTEIN QUA-1-RELATED"/>
    <property type="match status" value="1"/>
</dbReference>
<keyword evidence="2" id="KW-0812">Transmembrane</keyword>
<feature type="transmembrane region" description="Helical" evidence="2">
    <location>
        <begin position="117"/>
        <end position="138"/>
    </location>
</feature>
<evidence type="ECO:0000259" key="3">
    <source>
        <dbReference type="SMART" id="SM00305"/>
    </source>
</evidence>
<dbReference type="InterPro" id="IPR052140">
    <property type="entry name" value="Dev_Signal_Hedgehog-like"/>
</dbReference>
<feature type="domain" description="Hint" evidence="4">
    <location>
        <begin position="450"/>
        <end position="562"/>
    </location>
</feature>
<dbReference type="InterPro" id="IPR003587">
    <property type="entry name" value="Hint_dom_N"/>
</dbReference>
<organism evidence="5 6">
    <name type="scientific">Acrobeloides nanus</name>
    <dbReference type="NCBI Taxonomy" id="290746"/>
    <lineage>
        <taxon>Eukaryota</taxon>
        <taxon>Metazoa</taxon>
        <taxon>Ecdysozoa</taxon>
        <taxon>Nematoda</taxon>
        <taxon>Chromadorea</taxon>
        <taxon>Rhabditida</taxon>
        <taxon>Tylenchina</taxon>
        <taxon>Cephalobomorpha</taxon>
        <taxon>Cephaloboidea</taxon>
        <taxon>Cephalobidae</taxon>
        <taxon>Acrobeloides</taxon>
    </lineage>
</organism>
<evidence type="ECO:0000256" key="1">
    <source>
        <dbReference type="ARBA" id="ARBA00022473"/>
    </source>
</evidence>
<keyword evidence="5" id="KW-1185">Reference proteome</keyword>
<sequence length="662" mass="73543">MSSLMFPLFEKRSRSAIFVLVSYISWLIGSGLFSIYMTPYTTIVYDFTGFYWSFGAGIWTRAMIRVTNDLSHALLLISLLVYLLAGALLAYRKFISKEKIPQAASPELQRKHLEKRIFIQASINFLLLGIFILLYYQYMQSTKFLLQIAVIWLGISQNLAAICGPDSVPHRLTAYPNGQIEVGCSKPSCFEIQLNSQTLESSSFYRAASEGLQVAESAENFRLSVFTCEQISFSQQCPVNTFLFENGPSNTPNNYLVCCSNQHTAFTHENLVYVPLGQELVGGKILVNSQQVGFDYISDVTKMLSYKNETVYQVKTKRVYCLDPASQTTSAPVNTYGTSNQQISNLETYNPFQNLASNSQTNQQTKALGVPNVQIDQQQQAQGVANVQAQPSSQQAIAQGVRTHDVPTVVEANGQDVIIYRGPAASYSPPQSAPAQSAGYYPAATGGAGLFCFSGDTEVIMNDGETKRMDELKVGDWIMSVDNSNKLVYSRVKSWIHKLPQQQADFLKLTLSDETTLKITPQHLIYKTDCIAVGQRVKRSEFNKTAIASDELRVGDCLYTSVQHSGQFIQNRIENIEIVKETGVYAPLTTTGNIVVNDVLASCYSVADHSTLQINFAKFIEKFGELSRRIFGTTNLLDEAELPLSSQIILQMMNALLPSLSF</sequence>
<dbReference type="GO" id="GO:0016539">
    <property type="term" value="P:intein-mediated protein splicing"/>
    <property type="evidence" value="ECO:0007669"/>
    <property type="project" value="InterPro"/>
</dbReference>
<keyword evidence="1" id="KW-0217">Developmental protein</keyword>
<dbReference type="InterPro" id="IPR003586">
    <property type="entry name" value="Hint_dom_C"/>
</dbReference>
<dbReference type="PANTHER" id="PTHR46706:SF12">
    <property type="entry name" value="PROTEIN QUA-1-RELATED"/>
    <property type="match status" value="1"/>
</dbReference>
<dbReference type="InterPro" id="IPR001767">
    <property type="entry name" value="Hedgehog_Hint"/>
</dbReference>
<feature type="domain" description="Hint" evidence="3">
    <location>
        <begin position="565"/>
        <end position="609"/>
    </location>
</feature>
<dbReference type="SMART" id="SM00305">
    <property type="entry name" value="HintC"/>
    <property type="match status" value="1"/>
</dbReference>
<proteinExistence type="predicted"/>
<dbReference type="GO" id="GO:0016540">
    <property type="term" value="P:protein autoprocessing"/>
    <property type="evidence" value="ECO:0007669"/>
    <property type="project" value="InterPro"/>
</dbReference>
<dbReference type="SMART" id="SM00306">
    <property type="entry name" value="HintN"/>
    <property type="match status" value="1"/>
</dbReference>
<dbReference type="CDD" id="cd00081">
    <property type="entry name" value="Hint"/>
    <property type="match status" value="1"/>
</dbReference>
<dbReference type="Gene3D" id="2.170.16.10">
    <property type="entry name" value="Hedgehog/Intein (Hint) domain"/>
    <property type="match status" value="1"/>
</dbReference>
<reference evidence="6" key="1">
    <citation type="submission" date="2022-11" db="UniProtKB">
        <authorList>
            <consortium name="WormBaseParasite"/>
        </authorList>
    </citation>
    <scope>IDENTIFICATION</scope>
</reference>
<dbReference type="SUPFAM" id="SSF51294">
    <property type="entry name" value="Hedgehog/intein (Hint) domain"/>
    <property type="match status" value="1"/>
</dbReference>
<keyword evidence="2" id="KW-0472">Membrane</keyword>
<dbReference type="Pfam" id="PF01079">
    <property type="entry name" value="Hint"/>
    <property type="match status" value="1"/>
</dbReference>
<evidence type="ECO:0000256" key="2">
    <source>
        <dbReference type="SAM" id="Phobius"/>
    </source>
</evidence>
<keyword evidence="2" id="KW-1133">Transmembrane helix</keyword>
<evidence type="ECO:0000313" key="6">
    <source>
        <dbReference type="WBParaSite" id="ACRNAN_Path_461.g1754.t1"/>
    </source>
</evidence>
<dbReference type="InterPro" id="IPR006141">
    <property type="entry name" value="Intein_N"/>
</dbReference>
<evidence type="ECO:0000259" key="4">
    <source>
        <dbReference type="SMART" id="SM00306"/>
    </source>
</evidence>
<dbReference type="PROSITE" id="PS50817">
    <property type="entry name" value="INTEIN_N_TER"/>
    <property type="match status" value="1"/>
</dbReference>
<feature type="transmembrane region" description="Helical" evidence="2">
    <location>
        <begin position="70"/>
        <end position="91"/>
    </location>
</feature>
<dbReference type="InterPro" id="IPR036844">
    <property type="entry name" value="Hint_dom_sf"/>
</dbReference>
<evidence type="ECO:0000313" key="5">
    <source>
        <dbReference type="Proteomes" id="UP000887540"/>
    </source>
</evidence>
<dbReference type="WBParaSite" id="ACRNAN_Path_461.g1754.t1">
    <property type="protein sequence ID" value="ACRNAN_Path_461.g1754.t1"/>
    <property type="gene ID" value="ACRNAN_Path_461.g1754"/>
</dbReference>
<dbReference type="AlphaFoldDB" id="A0A914C738"/>
<protein>
    <submittedName>
        <fullName evidence="6">Uncharacterized protein</fullName>
    </submittedName>
</protein>
<feature type="transmembrane region" description="Helical" evidence="2">
    <location>
        <begin position="43"/>
        <end position="64"/>
    </location>
</feature>
<feature type="transmembrane region" description="Helical" evidence="2">
    <location>
        <begin position="15"/>
        <end position="36"/>
    </location>
</feature>
<accession>A0A914C738</accession>